<dbReference type="PATRIC" id="fig|1423760.3.peg.335"/>
<evidence type="ECO:0000313" key="4">
    <source>
        <dbReference type="Proteomes" id="UP000050816"/>
    </source>
</evidence>
<name>A0A0R1U578_9LACO</name>
<keyword evidence="2" id="KW-0812">Transmembrane</keyword>
<organism evidence="3 4">
    <name type="scientific">Limosilactobacillus ingluviei DSM 15946</name>
    <dbReference type="NCBI Taxonomy" id="1423760"/>
    <lineage>
        <taxon>Bacteria</taxon>
        <taxon>Bacillati</taxon>
        <taxon>Bacillota</taxon>
        <taxon>Bacilli</taxon>
        <taxon>Lactobacillales</taxon>
        <taxon>Lactobacillaceae</taxon>
        <taxon>Limosilactobacillus</taxon>
    </lineage>
</organism>
<proteinExistence type="predicted"/>
<protein>
    <submittedName>
        <fullName evidence="3">Uncharacterized protein</fullName>
    </submittedName>
</protein>
<feature type="transmembrane region" description="Helical" evidence="2">
    <location>
        <begin position="19"/>
        <end position="37"/>
    </location>
</feature>
<keyword evidence="2" id="KW-1133">Transmembrane helix</keyword>
<accession>A0A0R1U578</accession>
<dbReference type="EMBL" id="AZFK01000077">
    <property type="protein sequence ID" value="KRL88377.1"/>
    <property type="molecule type" value="Genomic_DNA"/>
</dbReference>
<evidence type="ECO:0000256" key="1">
    <source>
        <dbReference type="SAM" id="MobiDB-lite"/>
    </source>
</evidence>
<sequence>MAEEEFIMAGKPRTRAAKWWGLVVIIILVAGGSAYYFHHQSRITTSSHLTHSTSSATTQSKQISSSTSGKDHLTTNLTPPELAAAVLVYGGHQFATSLYPANLTGALDHQQLIVAKKSQAAPLAHSSQMTLYRLAPGEIDAMLAYTVEANQTINFYQLGDSRQYQYLGAVSLPKLVAYLNHHDGVETVRQLGAVTRIN</sequence>
<feature type="region of interest" description="Disordered" evidence="1">
    <location>
        <begin position="47"/>
        <end position="74"/>
    </location>
</feature>
<comment type="caution">
    <text evidence="3">The sequence shown here is derived from an EMBL/GenBank/DDBJ whole genome shotgun (WGS) entry which is preliminary data.</text>
</comment>
<keyword evidence="2" id="KW-0472">Membrane</keyword>
<dbReference type="AlphaFoldDB" id="A0A0R1U578"/>
<dbReference type="Proteomes" id="UP000050816">
    <property type="component" value="Unassembled WGS sequence"/>
</dbReference>
<evidence type="ECO:0000313" key="3">
    <source>
        <dbReference type="EMBL" id="KRL88377.1"/>
    </source>
</evidence>
<evidence type="ECO:0000256" key="2">
    <source>
        <dbReference type="SAM" id="Phobius"/>
    </source>
</evidence>
<feature type="compositionally biased region" description="Low complexity" evidence="1">
    <location>
        <begin position="47"/>
        <end position="68"/>
    </location>
</feature>
<gene>
    <name evidence="3" type="ORF">FC43_GL000318</name>
</gene>
<reference evidence="3 4" key="1">
    <citation type="journal article" date="2015" name="Genome Announc.">
        <title>Expanding the biotechnology potential of lactobacilli through comparative genomics of 213 strains and associated genera.</title>
        <authorList>
            <person name="Sun Z."/>
            <person name="Harris H.M."/>
            <person name="McCann A."/>
            <person name="Guo C."/>
            <person name="Argimon S."/>
            <person name="Zhang W."/>
            <person name="Yang X."/>
            <person name="Jeffery I.B."/>
            <person name="Cooney J.C."/>
            <person name="Kagawa T.F."/>
            <person name="Liu W."/>
            <person name="Song Y."/>
            <person name="Salvetti E."/>
            <person name="Wrobel A."/>
            <person name="Rasinkangas P."/>
            <person name="Parkhill J."/>
            <person name="Rea M.C."/>
            <person name="O'Sullivan O."/>
            <person name="Ritari J."/>
            <person name="Douillard F.P."/>
            <person name="Paul Ross R."/>
            <person name="Yang R."/>
            <person name="Briner A.E."/>
            <person name="Felis G.E."/>
            <person name="de Vos W.M."/>
            <person name="Barrangou R."/>
            <person name="Klaenhammer T.R."/>
            <person name="Caufield P.W."/>
            <person name="Cui Y."/>
            <person name="Zhang H."/>
            <person name="O'Toole P.W."/>
        </authorList>
    </citation>
    <scope>NUCLEOTIDE SEQUENCE [LARGE SCALE GENOMIC DNA]</scope>
    <source>
        <strain evidence="3 4">DSM 15946</strain>
    </source>
</reference>